<feature type="domain" description="Methyltransferase" evidence="3">
    <location>
        <begin position="40"/>
        <end position="127"/>
    </location>
</feature>
<keyword evidence="2 4" id="KW-0808">Transferase</keyword>
<organism evidence="4 5">
    <name type="scientific">Paenibacillus athensensis</name>
    <dbReference type="NCBI Taxonomy" id="1967502"/>
    <lineage>
        <taxon>Bacteria</taxon>
        <taxon>Bacillati</taxon>
        <taxon>Bacillota</taxon>
        <taxon>Bacilli</taxon>
        <taxon>Bacillales</taxon>
        <taxon>Paenibacillaceae</taxon>
        <taxon>Paenibacillus</taxon>
    </lineage>
</organism>
<dbReference type="Pfam" id="PF13649">
    <property type="entry name" value="Methyltransf_25"/>
    <property type="match status" value="1"/>
</dbReference>
<keyword evidence="5" id="KW-1185">Reference proteome</keyword>
<dbReference type="PANTHER" id="PTHR43861">
    <property type="entry name" value="TRANS-ACONITATE 2-METHYLTRANSFERASE-RELATED"/>
    <property type="match status" value="1"/>
</dbReference>
<dbReference type="AlphaFoldDB" id="A0A4Y8Q1W0"/>
<gene>
    <name evidence="4" type="ORF">B5M42_11275</name>
</gene>
<comment type="caution">
    <text evidence="4">The sequence shown here is derived from an EMBL/GenBank/DDBJ whole genome shotgun (WGS) entry which is preliminary data.</text>
</comment>
<evidence type="ECO:0000259" key="3">
    <source>
        <dbReference type="Pfam" id="PF13649"/>
    </source>
</evidence>
<evidence type="ECO:0000313" key="5">
    <source>
        <dbReference type="Proteomes" id="UP000298246"/>
    </source>
</evidence>
<dbReference type="SUPFAM" id="SSF53335">
    <property type="entry name" value="S-adenosyl-L-methionine-dependent methyltransferases"/>
    <property type="match status" value="1"/>
</dbReference>
<dbReference type="GO" id="GO:0008168">
    <property type="term" value="F:methyltransferase activity"/>
    <property type="evidence" value="ECO:0007669"/>
    <property type="project" value="UniProtKB-KW"/>
</dbReference>
<dbReference type="InterPro" id="IPR029063">
    <property type="entry name" value="SAM-dependent_MTases_sf"/>
</dbReference>
<evidence type="ECO:0000256" key="2">
    <source>
        <dbReference type="ARBA" id="ARBA00022679"/>
    </source>
</evidence>
<dbReference type="InterPro" id="IPR041698">
    <property type="entry name" value="Methyltransf_25"/>
</dbReference>
<dbReference type="RefSeq" id="WP_134752800.1">
    <property type="nucleotide sequence ID" value="NZ_MYFO02000012.1"/>
</dbReference>
<keyword evidence="1 4" id="KW-0489">Methyltransferase</keyword>
<dbReference type="Proteomes" id="UP000298246">
    <property type="component" value="Unassembled WGS sequence"/>
</dbReference>
<dbReference type="Gene3D" id="3.40.50.150">
    <property type="entry name" value="Vaccinia Virus protein VP39"/>
    <property type="match status" value="1"/>
</dbReference>
<name>A0A4Y8Q1W0_9BACL</name>
<reference evidence="4 5" key="1">
    <citation type="submission" date="2017-03" db="EMBL/GenBank/DDBJ databases">
        <title>Isolation of Levoglucosan Utilizing Bacteria.</title>
        <authorList>
            <person name="Arya A.S."/>
        </authorList>
    </citation>
    <scope>NUCLEOTIDE SEQUENCE [LARGE SCALE GENOMIC DNA]</scope>
    <source>
        <strain evidence="4 5">MEC069</strain>
    </source>
</reference>
<dbReference type="CDD" id="cd02440">
    <property type="entry name" value="AdoMet_MTases"/>
    <property type="match status" value="1"/>
</dbReference>
<dbReference type="EMBL" id="MYFO01000012">
    <property type="protein sequence ID" value="TFE87781.1"/>
    <property type="molecule type" value="Genomic_DNA"/>
</dbReference>
<dbReference type="GO" id="GO:0032259">
    <property type="term" value="P:methylation"/>
    <property type="evidence" value="ECO:0007669"/>
    <property type="project" value="UniProtKB-KW"/>
</dbReference>
<evidence type="ECO:0000256" key="1">
    <source>
        <dbReference type="ARBA" id="ARBA00022603"/>
    </source>
</evidence>
<dbReference type="PANTHER" id="PTHR43861:SF1">
    <property type="entry name" value="TRANS-ACONITATE 2-METHYLTRANSFERASE"/>
    <property type="match status" value="1"/>
</dbReference>
<protein>
    <submittedName>
        <fullName evidence="4">SAM-dependent methyltransferase</fullName>
    </submittedName>
</protein>
<proteinExistence type="predicted"/>
<evidence type="ECO:0000313" key="4">
    <source>
        <dbReference type="EMBL" id="TFE87781.1"/>
    </source>
</evidence>
<sequence length="257" mass="28038">MTASNSQEWKAQQYDTAMSFVSKYGESVLELLAPQPGERILDLGCGTGDLAAELARRGAVPEGIDVSASMIEEARVKYPGLPFAVADATAYRSERRFDGVFSNAALHWVKPPEAAVETVRQALRTGGRFAAEFGGKGNIAAIAGAVAAELAGLGIDAQARNPWYYPSIGEYTTLLEAHGFRVAGAWHFDRPTPLAGGENGLRLWIDTFAAFFFAGFDAGVKERALQAIEERLRPQLYKDGQWTADYVRIRVLAYREE</sequence>
<accession>A0A4Y8Q1W0</accession>
<dbReference type="OrthoDB" id="9760689at2"/>